<dbReference type="EMBL" id="JAEMWV010000004">
    <property type="protein sequence ID" value="MBN8251930.1"/>
    <property type="molecule type" value="Genomic_DNA"/>
</dbReference>
<keyword evidence="1" id="KW-0175">Coiled coil</keyword>
<sequence>MNGQQLLYSLLTANGQGLQSAFVISKHKISKLQPTLPNEKDEHIQFQQNLQQDMKKIAKQPEVDLHLQLFLHMAEYFRLPVSHTTTNGELYELSEEIGNMFVAKYNELFSIARCHSLDDVLRHQIRLFIHLADSQYLIASKREQMVLQTALLTWIEQLPSLYQDRILELFSREVTQKAMEEVLQRQGIISFFKQLPPSAYDLLSSLLCAVMPLFVPMQHAPSLLVGFNAPLWTLASLESHEIVAKRKEAEPFLPLLATVVHLMWMCKLEHQDELLNYQSLLIKWSSVYHRYEDFQIKKEQAQFDVERLEGLIYNGEQDIKELKGIERQLTKKIDSLKESIRHQLNQMDLKTLNCGLVMKRMVQEHEALKEDVDELKRKLSIKGDIMERIRLTFRSAERIVKSKVKEVERKKILMQMTDFILANRLPICVDIQNEIEELQERLTSTLLKLNQHIELLDETKSSRGLTSGKLKRYEAEIKRLEKVYYGLAVRELEPIS</sequence>
<proteinExistence type="predicted"/>
<name>A0A1N6QTM9_9BACI</name>
<dbReference type="RefSeq" id="WP_076512458.1">
    <property type="nucleotide sequence ID" value="NZ_CM125968.1"/>
</dbReference>
<dbReference type="Proteomes" id="UP000664578">
    <property type="component" value="Unassembled WGS sequence"/>
</dbReference>
<accession>A0A1N6QTM9</accession>
<gene>
    <name evidence="2" type="ORF">JF537_10090</name>
</gene>
<feature type="coiled-coil region" evidence="1">
    <location>
        <begin position="428"/>
        <end position="455"/>
    </location>
</feature>
<feature type="coiled-coil region" evidence="1">
    <location>
        <begin position="319"/>
        <end position="378"/>
    </location>
</feature>
<dbReference type="AlphaFoldDB" id="A0A1N6QTM9"/>
<evidence type="ECO:0000313" key="3">
    <source>
        <dbReference type="Proteomes" id="UP000664578"/>
    </source>
</evidence>
<dbReference type="GeneID" id="93682954"/>
<reference evidence="2" key="1">
    <citation type="submission" date="2020-12" db="EMBL/GenBank/DDBJ databases">
        <title>PHA producing bacteria isolated from mangrove.</title>
        <authorList>
            <person name="Zheng W."/>
            <person name="Yu S."/>
            <person name="Huang Y."/>
        </authorList>
    </citation>
    <scope>NUCLEOTIDE SEQUENCE</scope>
    <source>
        <strain evidence="2">GN22-4</strain>
    </source>
</reference>
<protein>
    <submittedName>
        <fullName evidence="2">Uncharacterized protein</fullName>
    </submittedName>
</protein>
<evidence type="ECO:0000313" key="2">
    <source>
        <dbReference type="EMBL" id="MBN8251930.1"/>
    </source>
</evidence>
<comment type="caution">
    <text evidence="2">The sequence shown here is derived from an EMBL/GenBank/DDBJ whole genome shotgun (WGS) entry which is preliminary data.</text>
</comment>
<organism evidence="2 3">
    <name type="scientific">Priestia flexa</name>
    <dbReference type="NCBI Taxonomy" id="86664"/>
    <lineage>
        <taxon>Bacteria</taxon>
        <taxon>Bacillati</taxon>
        <taxon>Bacillota</taxon>
        <taxon>Bacilli</taxon>
        <taxon>Bacillales</taxon>
        <taxon>Bacillaceae</taxon>
        <taxon>Priestia</taxon>
    </lineage>
</organism>
<evidence type="ECO:0000256" key="1">
    <source>
        <dbReference type="SAM" id="Coils"/>
    </source>
</evidence>